<evidence type="ECO:0000256" key="3">
    <source>
        <dbReference type="ARBA" id="ARBA00012182"/>
    </source>
</evidence>
<organism evidence="20 21">
    <name type="scientific">Thermothielavioides terrestris (strain ATCC 38088 / NRRL 8126)</name>
    <name type="common">Thielavia terrestris</name>
    <dbReference type="NCBI Taxonomy" id="578455"/>
    <lineage>
        <taxon>Eukaryota</taxon>
        <taxon>Fungi</taxon>
        <taxon>Dikarya</taxon>
        <taxon>Ascomycota</taxon>
        <taxon>Pezizomycotina</taxon>
        <taxon>Sordariomycetes</taxon>
        <taxon>Sordariomycetidae</taxon>
        <taxon>Sordariales</taxon>
        <taxon>Chaetomiaceae</taxon>
        <taxon>Thermothielavioides</taxon>
        <taxon>Thermothielavioides terrestris</taxon>
    </lineage>
</organism>
<feature type="compositionally biased region" description="Basic and acidic residues" evidence="17">
    <location>
        <begin position="539"/>
        <end position="590"/>
    </location>
</feature>
<name>G2QUS1_THETT</name>
<dbReference type="EC" id="2.1.1.354" evidence="3 16"/>
<dbReference type="HOGENOM" id="CLU_004391_0_0_1"/>
<dbReference type="GO" id="GO:0032259">
    <property type="term" value="P:methylation"/>
    <property type="evidence" value="ECO:0007669"/>
    <property type="project" value="UniProtKB-KW"/>
</dbReference>
<gene>
    <name evidence="20" type="ORF">THITE_129744</name>
</gene>
<feature type="compositionally biased region" description="Low complexity" evidence="17">
    <location>
        <begin position="844"/>
        <end position="857"/>
    </location>
</feature>
<comment type="catalytic activity">
    <reaction evidence="13 16">
        <text>L-lysyl(4)-[histone H3] + 3 S-adenosyl-L-methionine = N(6),N(6),N(6)-trimethyl-L-lysyl(4)-[histone H3] + 3 S-adenosyl-L-homocysteine + 3 H(+)</text>
        <dbReference type="Rhea" id="RHEA:60260"/>
        <dbReference type="Rhea" id="RHEA-COMP:15537"/>
        <dbReference type="Rhea" id="RHEA-COMP:15547"/>
        <dbReference type="ChEBI" id="CHEBI:15378"/>
        <dbReference type="ChEBI" id="CHEBI:29969"/>
        <dbReference type="ChEBI" id="CHEBI:57856"/>
        <dbReference type="ChEBI" id="CHEBI:59789"/>
        <dbReference type="ChEBI" id="CHEBI:61961"/>
        <dbReference type="EC" id="2.1.1.354"/>
    </reaction>
</comment>
<feature type="compositionally biased region" description="Low complexity" evidence="17">
    <location>
        <begin position="1"/>
        <end position="18"/>
    </location>
</feature>
<dbReference type="Proteomes" id="UP000008181">
    <property type="component" value="Chromosome 1"/>
</dbReference>
<dbReference type="InterPro" id="IPR003616">
    <property type="entry name" value="Post-SET_dom"/>
</dbReference>
<feature type="compositionally biased region" description="Low complexity" evidence="17">
    <location>
        <begin position="97"/>
        <end position="125"/>
    </location>
</feature>
<dbReference type="Gene3D" id="3.30.70.330">
    <property type="match status" value="1"/>
</dbReference>
<keyword evidence="10 16" id="KW-0539">Nucleus</keyword>
<evidence type="ECO:0000256" key="4">
    <source>
        <dbReference type="ARBA" id="ARBA00015839"/>
    </source>
</evidence>
<evidence type="ECO:0000313" key="21">
    <source>
        <dbReference type="Proteomes" id="UP000008181"/>
    </source>
</evidence>
<keyword evidence="5 16" id="KW-0158">Chromosome</keyword>
<feature type="region of interest" description="Disordered" evidence="17">
    <location>
        <begin position="534"/>
        <end position="600"/>
    </location>
</feature>
<comment type="function">
    <text evidence="11">Catalytic component of the COMPASS (Set1C) complex that specifically mono-, di- and trimethylates histone H3 to form H3K4me1/2/3. Binds RNAs which might negatively affect its histone methyltransferase activity. COMPASS recognizes ubiquitinated H2B on one face of the nucleosome which stimulates the methylation of H3 on the opposing face.</text>
</comment>
<feature type="compositionally biased region" description="Basic and acidic residues" evidence="17">
    <location>
        <begin position="757"/>
        <end position="768"/>
    </location>
</feature>
<dbReference type="OrthoDB" id="308383at2759"/>
<feature type="compositionally biased region" description="Polar residues" evidence="17">
    <location>
        <begin position="47"/>
        <end position="59"/>
    </location>
</feature>
<feature type="region of interest" description="Disordered" evidence="17">
    <location>
        <begin position="839"/>
        <end position="956"/>
    </location>
</feature>
<protein>
    <recommendedName>
        <fullName evidence="4 16">Histone-lysine N-methyltransferase, H3 lysine-4 specific</fullName>
        <ecNumber evidence="3 16">2.1.1.354</ecNumber>
    </recommendedName>
</protein>
<dbReference type="SMART" id="SM00317">
    <property type="entry name" value="SET"/>
    <property type="match status" value="1"/>
</dbReference>
<dbReference type="PANTHER" id="PTHR45814:SF2">
    <property type="entry name" value="HISTONE-LYSINE N-METHYLTRANSFERASE SETD1"/>
    <property type="match status" value="1"/>
</dbReference>
<dbReference type="Pfam" id="PF11764">
    <property type="entry name" value="N-SET"/>
    <property type="match status" value="1"/>
</dbReference>
<dbReference type="InterPro" id="IPR024636">
    <property type="entry name" value="SET_assoc"/>
</dbReference>
<dbReference type="SMART" id="SM00508">
    <property type="entry name" value="PostSET"/>
    <property type="match status" value="1"/>
</dbReference>
<dbReference type="SUPFAM" id="SSF54928">
    <property type="entry name" value="RNA-binding domain, RBD"/>
    <property type="match status" value="1"/>
</dbReference>
<evidence type="ECO:0000256" key="1">
    <source>
        <dbReference type="ARBA" id="ARBA00004123"/>
    </source>
</evidence>
<evidence type="ECO:0000256" key="15">
    <source>
        <dbReference type="ARBA" id="ARBA00049129"/>
    </source>
</evidence>
<dbReference type="PANTHER" id="PTHR45814">
    <property type="entry name" value="HISTONE-LYSINE N-METHYLTRANSFERASE SETD1"/>
    <property type="match status" value="1"/>
</dbReference>
<feature type="compositionally biased region" description="Basic and acidic residues" evidence="17">
    <location>
        <begin position="924"/>
        <end position="942"/>
    </location>
</feature>
<evidence type="ECO:0000256" key="8">
    <source>
        <dbReference type="ARBA" id="ARBA00022691"/>
    </source>
</evidence>
<dbReference type="SMART" id="SM01291">
    <property type="entry name" value="N-SET"/>
    <property type="match status" value="1"/>
</dbReference>
<dbReference type="InterPro" id="IPR044570">
    <property type="entry name" value="Set1-like"/>
</dbReference>
<evidence type="ECO:0000259" key="18">
    <source>
        <dbReference type="PROSITE" id="PS50280"/>
    </source>
</evidence>
<feature type="region of interest" description="Disordered" evidence="17">
    <location>
        <begin position="202"/>
        <end position="235"/>
    </location>
</feature>
<feature type="compositionally biased region" description="Low complexity" evidence="17">
    <location>
        <begin position="62"/>
        <end position="72"/>
    </location>
</feature>
<dbReference type="CDD" id="cd20072">
    <property type="entry name" value="SET_SET1"/>
    <property type="match status" value="1"/>
</dbReference>
<dbReference type="PIRSF" id="PIRSF037104">
    <property type="entry name" value="Histone_H3-K4_mtfrase_Set1_fun"/>
    <property type="match status" value="1"/>
</dbReference>
<comment type="subunit">
    <text evidence="16">Component of the COMPASS (Set1C) complex.</text>
</comment>
<feature type="region of interest" description="Disordered" evidence="17">
    <location>
        <begin position="738"/>
        <end position="792"/>
    </location>
</feature>
<keyword evidence="9 16" id="KW-0156">Chromatin regulator</keyword>
<keyword evidence="6 16" id="KW-0489">Methyltransferase</keyword>
<evidence type="ECO:0000256" key="17">
    <source>
        <dbReference type="SAM" id="MobiDB-lite"/>
    </source>
</evidence>
<comment type="function">
    <text evidence="16">Catalytic component of the COMPASS (Set1C) complex that specifically mono-, di- and trimethylates histone H3 to form H3K4me1/2/3. COMPASS recognizes ubiquitinated H2B on one face of the nucleosome which stimulates the methylation of H3 on the opposing face.</text>
</comment>
<reference evidence="20 21" key="1">
    <citation type="journal article" date="2011" name="Nat. Biotechnol.">
        <title>Comparative genomic analysis of the thermophilic biomass-degrading fungi Myceliophthora thermophila and Thielavia terrestris.</title>
        <authorList>
            <person name="Berka R.M."/>
            <person name="Grigoriev I.V."/>
            <person name="Otillar R."/>
            <person name="Salamov A."/>
            <person name="Grimwood J."/>
            <person name="Reid I."/>
            <person name="Ishmael N."/>
            <person name="John T."/>
            <person name="Darmond C."/>
            <person name="Moisan M.-C."/>
            <person name="Henrissat B."/>
            <person name="Coutinho P.M."/>
            <person name="Lombard V."/>
            <person name="Natvig D.O."/>
            <person name="Lindquist E."/>
            <person name="Schmutz J."/>
            <person name="Lucas S."/>
            <person name="Harris P."/>
            <person name="Powlowski J."/>
            <person name="Bellemare A."/>
            <person name="Taylor D."/>
            <person name="Butler G."/>
            <person name="de Vries R.P."/>
            <person name="Allijn I.E."/>
            <person name="van den Brink J."/>
            <person name="Ushinsky S."/>
            <person name="Storms R."/>
            <person name="Powell A.J."/>
            <person name="Paulsen I.T."/>
            <person name="Elbourne L.D.H."/>
            <person name="Baker S.E."/>
            <person name="Magnuson J."/>
            <person name="LaBoissiere S."/>
            <person name="Clutterbuck A.J."/>
            <person name="Martinez D."/>
            <person name="Wogulis M."/>
            <person name="de Leon A.L."/>
            <person name="Rey M.W."/>
            <person name="Tsang A."/>
        </authorList>
    </citation>
    <scope>NUCLEOTIDE SEQUENCE [LARGE SCALE GENOMIC DNA]</scope>
    <source>
        <strain evidence="21">ATCC 38088 / NRRL 8126</strain>
    </source>
</reference>
<feature type="domain" description="Post-SET" evidence="19">
    <location>
        <begin position="1270"/>
        <end position="1286"/>
    </location>
</feature>
<dbReference type="RefSeq" id="XP_003649252.1">
    <property type="nucleotide sequence ID" value="XM_003649204.1"/>
</dbReference>
<dbReference type="GO" id="GO:0048188">
    <property type="term" value="C:Set1C/COMPASS complex"/>
    <property type="evidence" value="ECO:0007669"/>
    <property type="project" value="InterPro"/>
</dbReference>
<proteinExistence type="predicted"/>
<dbReference type="PROSITE" id="PS50868">
    <property type="entry name" value="POST_SET"/>
    <property type="match status" value="1"/>
</dbReference>
<feature type="region of interest" description="Disordered" evidence="17">
    <location>
        <begin position="381"/>
        <end position="419"/>
    </location>
</feature>
<feature type="compositionally biased region" description="Polar residues" evidence="17">
    <location>
        <begin position="134"/>
        <end position="153"/>
    </location>
</feature>
<feature type="region of interest" description="Disordered" evidence="17">
    <location>
        <begin position="1"/>
        <end position="185"/>
    </location>
</feature>
<evidence type="ECO:0000256" key="13">
    <source>
        <dbReference type="ARBA" id="ARBA00047571"/>
    </source>
</evidence>
<dbReference type="PROSITE" id="PS51572">
    <property type="entry name" value="SAM_MT43_1"/>
    <property type="match status" value="1"/>
</dbReference>
<dbReference type="STRING" id="578455.G2QUS1"/>
<dbReference type="PROSITE" id="PS50280">
    <property type="entry name" value="SET"/>
    <property type="match status" value="1"/>
</dbReference>
<dbReference type="InterPro" id="IPR024657">
    <property type="entry name" value="COMPASS_Set1_N-SET"/>
</dbReference>
<dbReference type="GeneID" id="11515536"/>
<accession>G2QUS1</accession>
<evidence type="ECO:0000313" key="20">
    <source>
        <dbReference type="EMBL" id="AEO62916.1"/>
    </source>
</evidence>
<evidence type="ECO:0000256" key="11">
    <source>
        <dbReference type="ARBA" id="ARBA00044492"/>
    </source>
</evidence>
<dbReference type="KEGG" id="ttt:THITE_129744"/>
<feature type="compositionally biased region" description="Basic residues" evidence="17">
    <location>
        <begin position="885"/>
        <end position="895"/>
    </location>
</feature>
<dbReference type="EMBL" id="CP003009">
    <property type="protein sequence ID" value="AEO62916.1"/>
    <property type="molecule type" value="Genomic_DNA"/>
</dbReference>
<feature type="compositionally biased region" description="Acidic residues" evidence="17">
    <location>
        <begin position="943"/>
        <end position="954"/>
    </location>
</feature>
<evidence type="ECO:0000256" key="2">
    <source>
        <dbReference type="ARBA" id="ARBA00004286"/>
    </source>
</evidence>
<evidence type="ECO:0000256" key="16">
    <source>
        <dbReference type="PIRNR" id="PIRNR037104"/>
    </source>
</evidence>
<evidence type="ECO:0000256" key="14">
    <source>
        <dbReference type="ARBA" id="ARBA00047583"/>
    </source>
</evidence>
<comment type="subcellular location">
    <subcellularLocation>
        <location evidence="2">Chromosome</location>
    </subcellularLocation>
    <subcellularLocation>
        <location evidence="1 16">Nucleus</location>
    </subcellularLocation>
</comment>
<feature type="compositionally biased region" description="Basic and acidic residues" evidence="17">
    <location>
        <begin position="19"/>
        <end position="34"/>
    </location>
</feature>
<dbReference type="Gene3D" id="2.170.270.10">
    <property type="entry name" value="SET domain"/>
    <property type="match status" value="1"/>
</dbReference>
<evidence type="ECO:0000256" key="10">
    <source>
        <dbReference type="ARBA" id="ARBA00023242"/>
    </source>
</evidence>
<dbReference type="GO" id="GO:0005694">
    <property type="term" value="C:chromosome"/>
    <property type="evidence" value="ECO:0007669"/>
    <property type="project" value="UniProtKB-SubCell"/>
</dbReference>
<evidence type="ECO:0000256" key="5">
    <source>
        <dbReference type="ARBA" id="ARBA00022454"/>
    </source>
</evidence>
<feature type="region of interest" description="Disordered" evidence="17">
    <location>
        <begin position="669"/>
        <end position="689"/>
    </location>
</feature>
<evidence type="ECO:0000256" key="9">
    <source>
        <dbReference type="ARBA" id="ARBA00022853"/>
    </source>
</evidence>
<dbReference type="InterPro" id="IPR017111">
    <property type="entry name" value="Set1_fungi"/>
</dbReference>
<feature type="compositionally biased region" description="Basic and acidic residues" evidence="17">
    <location>
        <begin position="896"/>
        <end position="917"/>
    </location>
</feature>
<dbReference type="InterPro" id="IPR046341">
    <property type="entry name" value="SET_dom_sf"/>
</dbReference>
<dbReference type="GO" id="GO:0003676">
    <property type="term" value="F:nucleic acid binding"/>
    <property type="evidence" value="ECO:0007669"/>
    <property type="project" value="InterPro"/>
</dbReference>
<keyword evidence="8 16" id="KW-0949">S-adenosyl-L-methionine</keyword>
<evidence type="ECO:0000256" key="12">
    <source>
        <dbReference type="ARBA" id="ARBA00044515"/>
    </source>
</evidence>
<keyword evidence="7 16" id="KW-0808">Transferase</keyword>
<dbReference type="Pfam" id="PF00856">
    <property type="entry name" value="SET"/>
    <property type="match status" value="1"/>
</dbReference>
<dbReference type="eggNOG" id="KOG1080">
    <property type="taxonomic scope" value="Eukaryota"/>
</dbReference>
<dbReference type="GO" id="GO:0140999">
    <property type="term" value="F:histone H3K4 trimethyltransferase activity"/>
    <property type="evidence" value="ECO:0007669"/>
    <property type="project" value="UniProtKB-EC"/>
</dbReference>
<evidence type="ECO:0000256" key="7">
    <source>
        <dbReference type="ARBA" id="ARBA00022679"/>
    </source>
</evidence>
<feature type="domain" description="SET" evidence="18">
    <location>
        <begin position="1144"/>
        <end position="1261"/>
    </location>
</feature>
<evidence type="ECO:0000259" key="19">
    <source>
        <dbReference type="PROSITE" id="PS50868"/>
    </source>
</evidence>
<dbReference type="InterPro" id="IPR001214">
    <property type="entry name" value="SET_dom"/>
</dbReference>
<sequence>MTRPAGASFAQFFPAAPRAARDRAMEREKAKMKAQESPSVQAADINGHNSPLNPATSAPQHAGAGTAGTAGASRDVAHLPTDDADSLAGDALNVGGSVSSHASTSSSVFSAPARPSNSAAAKSSNGQPTPPTTHASPSSYLSSTAGVKAQSLTPRRADEIDGRSPVPNGTVLEAPNAGRVPARDPSRSILSIRCRYDPHLDASVPIPEKRKRKPVYKEFGPGNRDDAPPSDPRLAKGGRLNYINVDFHLPKARLRHAPYNLKPYKYDPKTSCGPGPPTQIVVMGFNPLLAFSKVTAVFASFGDIAESSNKMHPETGSYLGFATFRYRDSKPSRSRPIPVPAAEAARRAVRAMNGKRIEASTVRVEYDADGKKSSRMLEEVLKKEKENESTQGPGEPKIPTGPRPKDFIPGPPPTAPKAPAAHRGLMNVQGVWVPKPRLDSVIEVEPIAPRLKHEPYIFVAHQHVPVMPTTVTHMKRRLKTFMFEDIRADRSGYYIIFRDSGHGRAEADRCYRSADRTAFFTYTMVMELHLYGTAGKTSHSSDARRRSRTPERRRFDDSRSHRERDHEHDGSKRDEERAKREERERRRREEEADLEEEKRQRAKNFDPVLEATEVVLREMKEQLIKHIRTKIAAPALFKFLDPANHYATRRRLNLEDPVSARLPPISLDDYEERSPVGTPNSRGDPIERRTARLDVSALPRIRKVKNAGLNTRKHGFNDPFARNRPAARRSAFRSLHYRLRSDSEGESEDETENRTSLGRDTEELESRPRSRMGSEFGADKDDYGFWGPGEEDSMTEASFALNDSSVLPKKRKLDLQVETAIKRQKKTDEELFGVAIDRIETEFPSSEPSPEDLLLPDAGAAEENETDSSRMPTPLPQGAQAKPKAAPKTKKKSKKQLLEEREALKRQQQEIFEREALPSEEVDEAKPTPEAETEPKKPGKPDAEEEEEKPDLDENLYPSRKVAALELPEDFSFDVAALQELMLGENDQPDVDKLCKKFGRCKMDDPELWLWRRDRIRELNSARGSKKEPVRIEGYYVPNPTGCARTEGVKKILNSEKSKYLPHHLMVQKAREERQAQTGKNAKDAALAAAEAARLAAESLVAKGNSRANRANNRRFVADLNDQRKTLGQDSDVLRFNQLKKRKKPVKFDRSAIHNWGLYAMENIPKDDMIIEYVGEEVRQQIAEIREHRYLKSGIGSSYLFRIDDNTVIDATKKGGIARFINHSCMPNCTAKIIKVEGSKRIVIYALRDIAQNEELTYDYKFERELGSTDRIPCLCGTAACKGFLN</sequence>
<dbReference type="SUPFAM" id="SSF82199">
    <property type="entry name" value="SET domain"/>
    <property type="match status" value="1"/>
</dbReference>
<keyword evidence="21" id="KW-1185">Reference proteome</keyword>
<dbReference type="InterPro" id="IPR012677">
    <property type="entry name" value="Nucleotide-bd_a/b_plait_sf"/>
</dbReference>
<comment type="catalytic activity">
    <reaction evidence="15">
        <text>N(6),N(6)-dimethyl-L-lysyl(4)-[histone H3] + S-adenosyl-L-methionine = N(6),N(6),N(6)-trimethyl-L-lysyl(4)-[histone H3] + S-adenosyl-L-homocysteine + H(+)</text>
        <dbReference type="Rhea" id="RHEA:60272"/>
        <dbReference type="Rhea" id="RHEA-COMP:15537"/>
        <dbReference type="Rhea" id="RHEA-COMP:15540"/>
        <dbReference type="ChEBI" id="CHEBI:15378"/>
        <dbReference type="ChEBI" id="CHEBI:57856"/>
        <dbReference type="ChEBI" id="CHEBI:59789"/>
        <dbReference type="ChEBI" id="CHEBI:61961"/>
        <dbReference type="ChEBI" id="CHEBI:61976"/>
    </reaction>
</comment>
<evidence type="ECO:0000256" key="6">
    <source>
        <dbReference type="ARBA" id="ARBA00022603"/>
    </source>
</evidence>
<comment type="subunit">
    <text evidence="12">Component of the Set1C/COMPASS complex.</text>
</comment>
<dbReference type="InterPro" id="IPR035979">
    <property type="entry name" value="RBD_domain_sf"/>
</dbReference>
<dbReference type="Pfam" id="PF11767">
    <property type="entry name" value="SET_assoc"/>
    <property type="match status" value="1"/>
</dbReference>
<comment type="catalytic activity">
    <reaction evidence="14">
        <text>N(6)-methyl-L-lysyl(4)-[histone H3] + S-adenosyl-L-methionine = N(6),N(6)-dimethyl-L-lysyl(4)-[histone H3] + S-adenosyl-L-homocysteine + H(+)</text>
        <dbReference type="Rhea" id="RHEA:60268"/>
        <dbReference type="Rhea" id="RHEA-COMP:15540"/>
        <dbReference type="Rhea" id="RHEA-COMP:15543"/>
        <dbReference type="ChEBI" id="CHEBI:15378"/>
        <dbReference type="ChEBI" id="CHEBI:57856"/>
        <dbReference type="ChEBI" id="CHEBI:59789"/>
        <dbReference type="ChEBI" id="CHEBI:61929"/>
        <dbReference type="ChEBI" id="CHEBI:61976"/>
    </reaction>
</comment>